<reference evidence="1 2" key="1">
    <citation type="submission" date="2019-08" db="EMBL/GenBank/DDBJ databases">
        <title>Deep-cultivation of Planctomycetes and their phenomic and genomic characterization uncovers novel biology.</title>
        <authorList>
            <person name="Wiegand S."/>
            <person name="Jogler M."/>
            <person name="Boedeker C."/>
            <person name="Pinto D."/>
            <person name="Vollmers J."/>
            <person name="Rivas-Marin E."/>
            <person name="Kohn T."/>
            <person name="Peeters S.H."/>
            <person name="Heuer A."/>
            <person name="Rast P."/>
            <person name="Oberbeckmann S."/>
            <person name="Bunk B."/>
            <person name="Jeske O."/>
            <person name="Meyerdierks A."/>
            <person name="Storesund J.E."/>
            <person name="Kallscheuer N."/>
            <person name="Luecker S."/>
            <person name="Lage O.M."/>
            <person name="Pohl T."/>
            <person name="Merkel B.J."/>
            <person name="Hornburger P."/>
            <person name="Mueller R.-W."/>
            <person name="Bruemmer F."/>
            <person name="Labrenz M."/>
            <person name="Spormann A.M."/>
            <person name="Op den Camp H."/>
            <person name="Overmann J."/>
            <person name="Amann R."/>
            <person name="Jetten M.S.M."/>
            <person name="Mascher T."/>
            <person name="Medema M.H."/>
            <person name="Devos D.P."/>
            <person name="Kaster A.-K."/>
            <person name="Ovreas L."/>
            <person name="Rohde M."/>
            <person name="Galperin M.Y."/>
            <person name="Jogler C."/>
        </authorList>
    </citation>
    <scope>NUCLEOTIDE SEQUENCE [LARGE SCALE GENOMIC DNA]</scope>
    <source>
        <strain evidence="1 2">Pr1d</strain>
    </source>
</reference>
<dbReference type="EMBL" id="CP042913">
    <property type="protein sequence ID" value="QEG36533.1"/>
    <property type="molecule type" value="Genomic_DNA"/>
</dbReference>
<sequence>MSIEFLHQTLTEAVPSMEIASTITKKGSFVVLTGES</sequence>
<dbReference type="Proteomes" id="UP000323917">
    <property type="component" value="Chromosome"/>
</dbReference>
<protein>
    <submittedName>
        <fullName evidence="1">Uncharacterized protein</fullName>
    </submittedName>
</protein>
<organism evidence="1 2">
    <name type="scientific">Bythopirellula goksoeyrii</name>
    <dbReference type="NCBI Taxonomy" id="1400387"/>
    <lineage>
        <taxon>Bacteria</taxon>
        <taxon>Pseudomonadati</taxon>
        <taxon>Planctomycetota</taxon>
        <taxon>Planctomycetia</taxon>
        <taxon>Pirellulales</taxon>
        <taxon>Lacipirellulaceae</taxon>
        <taxon>Bythopirellula</taxon>
    </lineage>
</organism>
<dbReference type="KEGG" id="bgok:Pr1d_38470"/>
<gene>
    <name evidence="1" type="ORF">Pr1d_38470</name>
</gene>
<dbReference type="AlphaFoldDB" id="A0A5B9QRC8"/>
<proteinExistence type="predicted"/>
<name>A0A5B9QRC8_9BACT</name>
<accession>A0A5B9QRC8</accession>
<evidence type="ECO:0000313" key="2">
    <source>
        <dbReference type="Proteomes" id="UP000323917"/>
    </source>
</evidence>
<evidence type="ECO:0000313" key="1">
    <source>
        <dbReference type="EMBL" id="QEG36533.1"/>
    </source>
</evidence>
<keyword evidence="2" id="KW-1185">Reference proteome</keyword>